<keyword evidence="1" id="KW-0732">Signal</keyword>
<feature type="chain" id="PRO_5035843584" evidence="1">
    <location>
        <begin position="19"/>
        <end position="61"/>
    </location>
</feature>
<dbReference type="AlphaFoldDB" id="A0A8T0GQ84"/>
<accession>A0A8T0GQ84</accession>
<comment type="caution">
    <text evidence="2">The sequence shown here is derived from an EMBL/GenBank/DDBJ whole genome shotgun (WGS) entry which is preliminary data.</text>
</comment>
<name>A0A8T0GQ84_CERPU</name>
<dbReference type="EMBL" id="CM026431">
    <property type="protein sequence ID" value="KAG0560449.1"/>
    <property type="molecule type" value="Genomic_DNA"/>
</dbReference>
<dbReference type="Proteomes" id="UP000822688">
    <property type="component" value="Chromosome 10"/>
</dbReference>
<protein>
    <submittedName>
        <fullName evidence="2">Uncharacterized protein</fullName>
    </submittedName>
</protein>
<reference evidence="2" key="1">
    <citation type="submission" date="2020-06" db="EMBL/GenBank/DDBJ databases">
        <title>WGS assembly of Ceratodon purpureus strain R40.</title>
        <authorList>
            <person name="Carey S.B."/>
            <person name="Jenkins J."/>
            <person name="Shu S."/>
            <person name="Lovell J.T."/>
            <person name="Sreedasyam A."/>
            <person name="Maumus F."/>
            <person name="Tiley G.P."/>
            <person name="Fernandez-Pozo N."/>
            <person name="Barry K."/>
            <person name="Chen C."/>
            <person name="Wang M."/>
            <person name="Lipzen A."/>
            <person name="Daum C."/>
            <person name="Saski C.A."/>
            <person name="Payton A.C."/>
            <person name="Mcbreen J.C."/>
            <person name="Conrad R.E."/>
            <person name="Kollar L.M."/>
            <person name="Olsson S."/>
            <person name="Huttunen S."/>
            <person name="Landis J.B."/>
            <person name="Wickett N.J."/>
            <person name="Johnson M.G."/>
            <person name="Rensing S.A."/>
            <person name="Grimwood J."/>
            <person name="Schmutz J."/>
            <person name="Mcdaniel S.F."/>
        </authorList>
    </citation>
    <scope>NUCLEOTIDE SEQUENCE</scope>
    <source>
        <strain evidence="2">R40</strain>
    </source>
</reference>
<feature type="signal peptide" evidence="1">
    <location>
        <begin position="1"/>
        <end position="18"/>
    </location>
</feature>
<evidence type="ECO:0000256" key="1">
    <source>
        <dbReference type="SAM" id="SignalP"/>
    </source>
</evidence>
<evidence type="ECO:0000313" key="2">
    <source>
        <dbReference type="EMBL" id="KAG0560449.1"/>
    </source>
</evidence>
<sequence>MSFQTSFILLVESLSTLSKLELVSSGCGVYRSLSECLHMDTMVMSGFTMISKQFQSQTFSS</sequence>
<proteinExistence type="predicted"/>
<organism evidence="2 3">
    <name type="scientific">Ceratodon purpureus</name>
    <name type="common">Fire moss</name>
    <name type="synonym">Dicranum purpureum</name>
    <dbReference type="NCBI Taxonomy" id="3225"/>
    <lineage>
        <taxon>Eukaryota</taxon>
        <taxon>Viridiplantae</taxon>
        <taxon>Streptophyta</taxon>
        <taxon>Embryophyta</taxon>
        <taxon>Bryophyta</taxon>
        <taxon>Bryophytina</taxon>
        <taxon>Bryopsida</taxon>
        <taxon>Dicranidae</taxon>
        <taxon>Pseudoditrichales</taxon>
        <taxon>Ditrichaceae</taxon>
        <taxon>Ceratodon</taxon>
    </lineage>
</organism>
<gene>
    <name evidence="2" type="ORF">KC19_10G180800</name>
</gene>
<evidence type="ECO:0000313" key="3">
    <source>
        <dbReference type="Proteomes" id="UP000822688"/>
    </source>
</evidence>
<keyword evidence="3" id="KW-1185">Reference proteome</keyword>